<organism evidence="9 10">
    <name type="scientific">Methylocaldum marinum</name>
    <dbReference type="NCBI Taxonomy" id="1432792"/>
    <lineage>
        <taxon>Bacteria</taxon>
        <taxon>Pseudomonadati</taxon>
        <taxon>Pseudomonadota</taxon>
        <taxon>Gammaproteobacteria</taxon>
        <taxon>Methylococcales</taxon>
        <taxon>Methylococcaceae</taxon>
        <taxon>Methylocaldum</taxon>
    </lineage>
</organism>
<keyword evidence="10" id="KW-1185">Reference proteome</keyword>
<dbReference type="SUPFAM" id="SSF52540">
    <property type="entry name" value="P-loop containing nucleoside triphosphate hydrolases"/>
    <property type="match status" value="1"/>
</dbReference>
<dbReference type="PANTHER" id="PTHR11669:SF8">
    <property type="entry name" value="DNA POLYMERASE III SUBUNIT DELTA"/>
    <property type="match status" value="1"/>
</dbReference>
<dbReference type="AlphaFoldDB" id="A0A250L089"/>
<dbReference type="OrthoDB" id="9811073at2"/>
<dbReference type="EMBL" id="AP017928">
    <property type="protein sequence ID" value="BBA36651.1"/>
    <property type="molecule type" value="Genomic_DNA"/>
</dbReference>
<name>A0A250L089_9GAMM</name>
<evidence type="ECO:0000256" key="4">
    <source>
        <dbReference type="ARBA" id="ARBA00022695"/>
    </source>
</evidence>
<dbReference type="InterPro" id="IPR027417">
    <property type="entry name" value="P-loop_NTPase"/>
</dbReference>
<dbReference type="GO" id="GO:0009360">
    <property type="term" value="C:DNA polymerase III complex"/>
    <property type="evidence" value="ECO:0007669"/>
    <property type="project" value="InterPro"/>
</dbReference>
<evidence type="ECO:0000313" key="9">
    <source>
        <dbReference type="EMBL" id="BBA36651.1"/>
    </source>
</evidence>
<comment type="catalytic activity">
    <reaction evidence="7">
        <text>DNA(n) + a 2'-deoxyribonucleoside 5'-triphosphate = DNA(n+1) + diphosphate</text>
        <dbReference type="Rhea" id="RHEA:22508"/>
        <dbReference type="Rhea" id="RHEA-COMP:17339"/>
        <dbReference type="Rhea" id="RHEA-COMP:17340"/>
        <dbReference type="ChEBI" id="CHEBI:33019"/>
        <dbReference type="ChEBI" id="CHEBI:61560"/>
        <dbReference type="ChEBI" id="CHEBI:173112"/>
        <dbReference type="EC" id="2.7.7.7"/>
    </reaction>
</comment>
<evidence type="ECO:0000256" key="6">
    <source>
        <dbReference type="ARBA" id="ARBA00022932"/>
    </source>
</evidence>
<dbReference type="InterPro" id="IPR050238">
    <property type="entry name" value="DNA_Rep/Repair_Clamp_Loader"/>
</dbReference>
<evidence type="ECO:0000256" key="1">
    <source>
        <dbReference type="ARBA" id="ARBA00012417"/>
    </source>
</evidence>
<feature type="domain" description="DNA polymerase III delta subunit C-terminal" evidence="8">
    <location>
        <begin position="215"/>
        <end position="325"/>
    </location>
</feature>
<keyword evidence="4" id="KW-0548">Nucleotidyltransferase</keyword>
<dbReference type="InterPro" id="IPR004622">
    <property type="entry name" value="DNA_pol_HolB"/>
</dbReference>
<evidence type="ECO:0000256" key="2">
    <source>
        <dbReference type="ARBA" id="ARBA00014363"/>
    </source>
</evidence>
<protein>
    <recommendedName>
        <fullName evidence="2">DNA polymerase III subunit delta'</fullName>
        <ecNumber evidence="1">2.7.7.7</ecNumber>
    </recommendedName>
</protein>
<evidence type="ECO:0000313" key="10">
    <source>
        <dbReference type="Proteomes" id="UP000266313"/>
    </source>
</evidence>
<dbReference type="GO" id="GO:0003677">
    <property type="term" value="F:DNA binding"/>
    <property type="evidence" value="ECO:0007669"/>
    <property type="project" value="InterPro"/>
</dbReference>
<dbReference type="GO" id="GO:0003887">
    <property type="term" value="F:DNA-directed DNA polymerase activity"/>
    <property type="evidence" value="ECO:0007669"/>
    <property type="project" value="UniProtKB-KW"/>
</dbReference>
<proteinExistence type="predicted"/>
<keyword evidence="6" id="KW-0239">DNA-directed DNA polymerase</keyword>
<dbReference type="RefSeq" id="WP_119631789.1">
    <property type="nucleotide sequence ID" value="NZ_AP017928.1"/>
</dbReference>
<keyword evidence="5" id="KW-0235">DNA replication</keyword>
<dbReference type="EC" id="2.7.7.7" evidence="1"/>
<sequence length="337" mass="37371">MTAVTDGIRYPWLDGAWQRLNAYLAVQRLPQALLIHGIEGIGKTYLAEIFAQKLLCKNPGNFACGVCAGCRLFLAGTHPDFLKLEPEDRGKQIAVDAVRHLIANLSLKPQYGGYRIVVFCQAHQLNISAANALLKTLEEPGEKTVMLLLTDMPAALPTTIFSRCQRLPIALPDTAGVSRWLEAQGTGAATASLLAAAGHAPLKALALAGSEVVEQRRIAFSEYMDVAFRRRDPVSLAEHWSTLGYEDLVDWLISWTIDLIRLRSVPGCSRLENPDLSEGLQALVRRLHLKSLFEFLDLLLQAKRVLNGQVNRLLLLEELLIHWEQLGRSPRADRDLS</sequence>
<dbReference type="GO" id="GO:0006261">
    <property type="term" value="P:DNA-templated DNA replication"/>
    <property type="evidence" value="ECO:0007669"/>
    <property type="project" value="TreeGrafter"/>
</dbReference>
<evidence type="ECO:0000259" key="8">
    <source>
        <dbReference type="Pfam" id="PF09115"/>
    </source>
</evidence>
<evidence type="ECO:0000256" key="3">
    <source>
        <dbReference type="ARBA" id="ARBA00022679"/>
    </source>
</evidence>
<dbReference type="Gene3D" id="3.40.50.300">
    <property type="entry name" value="P-loop containing nucleotide triphosphate hydrolases"/>
    <property type="match status" value="1"/>
</dbReference>
<dbReference type="GO" id="GO:0008408">
    <property type="term" value="F:3'-5' exonuclease activity"/>
    <property type="evidence" value="ECO:0007669"/>
    <property type="project" value="InterPro"/>
</dbReference>
<evidence type="ECO:0000256" key="5">
    <source>
        <dbReference type="ARBA" id="ARBA00022705"/>
    </source>
</evidence>
<gene>
    <name evidence="9" type="ORF">sS8_4727</name>
</gene>
<reference evidence="9 10" key="1">
    <citation type="submission" date="2016-12" db="EMBL/GenBank/DDBJ databases">
        <title>Genome sequencing of Methylocaldum marinum.</title>
        <authorList>
            <person name="Takeuchi M."/>
            <person name="Kamagata Y."/>
            <person name="Hiraoka S."/>
            <person name="Oshima K."/>
            <person name="Hattori M."/>
            <person name="Iwasaki W."/>
        </authorList>
    </citation>
    <scope>NUCLEOTIDE SEQUENCE [LARGE SCALE GENOMIC DNA]</scope>
    <source>
        <strain evidence="9 10">S8</strain>
    </source>
</reference>
<dbReference type="Pfam" id="PF13177">
    <property type="entry name" value="DNA_pol3_delta2"/>
    <property type="match status" value="1"/>
</dbReference>
<dbReference type="PANTHER" id="PTHR11669">
    <property type="entry name" value="REPLICATION FACTOR C / DNA POLYMERASE III GAMMA-TAU SUBUNIT"/>
    <property type="match status" value="1"/>
</dbReference>
<dbReference type="InterPro" id="IPR015199">
    <property type="entry name" value="DNA_pol_III_delta_C"/>
</dbReference>
<dbReference type="NCBIfam" id="NF004310">
    <property type="entry name" value="PRK05707.1"/>
    <property type="match status" value="1"/>
</dbReference>
<dbReference type="Pfam" id="PF09115">
    <property type="entry name" value="DNApol3-delta_C"/>
    <property type="match status" value="1"/>
</dbReference>
<evidence type="ECO:0000256" key="7">
    <source>
        <dbReference type="ARBA" id="ARBA00049244"/>
    </source>
</evidence>
<dbReference type="Proteomes" id="UP000266313">
    <property type="component" value="Chromosome"/>
</dbReference>
<keyword evidence="3" id="KW-0808">Transferase</keyword>
<dbReference type="NCBIfam" id="TIGR00678">
    <property type="entry name" value="holB"/>
    <property type="match status" value="1"/>
</dbReference>
<accession>A0A250L089</accession>
<dbReference type="Gene3D" id="1.20.272.10">
    <property type="match status" value="1"/>
</dbReference>
<dbReference type="KEGG" id="mmai:sS8_4727"/>